<reference evidence="1 2" key="1">
    <citation type="submission" date="2014-04" db="EMBL/GenBank/DDBJ databases">
        <title>Evolutionary Origins and Diversification of the Mycorrhizal Mutualists.</title>
        <authorList>
            <consortium name="DOE Joint Genome Institute"/>
            <consortium name="Mycorrhizal Genomics Consortium"/>
            <person name="Kohler A."/>
            <person name="Kuo A."/>
            <person name="Nagy L.G."/>
            <person name="Floudas D."/>
            <person name="Copeland A."/>
            <person name="Barry K.W."/>
            <person name="Cichocki N."/>
            <person name="Veneault-Fourrey C."/>
            <person name="LaButti K."/>
            <person name="Lindquist E.A."/>
            <person name="Lipzen A."/>
            <person name="Lundell T."/>
            <person name="Morin E."/>
            <person name="Murat C."/>
            <person name="Riley R."/>
            <person name="Ohm R."/>
            <person name="Sun H."/>
            <person name="Tunlid A."/>
            <person name="Henrissat B."/>
            <person name="Grigoriev I.V."/>
            <person name="Hibbett D.S."/>
            <person name="Martin F."/>
        </authorList>
    </citation>
    <scope>NUCLEOTIDE SEQUENCE [LARGE SCALE GENOMIC DNA]</scope>
    <source>
        <strain evidence="1 2">FD-317 M1</strain>
    </source>
</reference>
<evidence type="ECO:0000313" key="1">
    <source>
        <dbReference type="EMBL" id="KIK60172.1"/>
    </source>
</evidence>
<dbReference type="OrthoDB" id="2934473at2759"/>
<gene>
    <name evidence="1" type="ORF">GYMLUDRAFT_59662</name>
</gene>
<organism evidence="1 2">
    <name type="scientific">Collybiopsis luxurians FD-317 M1</name>
    <dbReference type="NCBI Taxonomy" id="944289"/>
    <lineage>
        <taxon>Eukaryota</taxon>
        <taxon>Fungi</taxon>
        <taxon>Dikarya</taxon>
        <taxon>Basidiomycota</taxon>
        <taxon>Agaricomycotina</taxon>
        <taxon>Agaricomycetes</taxon>
        <taxon>Agaricomycetidae</taxon>
        <taxon>Agaricales</taxon>
        <taxon>Marasmiineae</taxon>
        <taxon>Omphalotaceae</taxon>
        <taxon>Collybiopsis</taxon>
        <taxon>Collybiopsis luxurians</taxon>
    </lineage>
</organism>
<dbReference type="EMBL" id="KN834776">
    <property type="protein sequence ID" value="KIK60172.1"/>
    <property type="molecule type" value="Genomic_DNA"/>
</dbReference>
<accession>A0A0D0CN88</accession>
<protein>
    <submittedName>
        <fullName evidence="1">Unplaced genomic scaffold GYMLUscaffold_28, whole genome shotgun sequence</fullName>
    </submittedName>
</protein>
<sequence>MLHNKLQQQNSSFTELVHFVKDAKDKSGEKFFPSFGTLASYLLVTDLEYAQCAPMPTVDKMGSMVWTLRKGVRNGLEKLGYLVKSEVEVVLSFEKVYCFLDQDKHFSRIKEGCVFNGIMLEHSLCKLSQDTVLERVFRKKKT</sequence>
<evidence type="ECO:0000313" key="2">
    <source>
        <dbReference type="Proteomes" id="UP000053593"/>
    </source>
</evidence>
<name>A0A0D0CN88_9AGAR</name>
<dbReference type="Proteomes" id="UP000053593">
    <property type="component" value="Unassembled WGS sequence"/>
</dbReference>
<dbReference type="AlphaFoldDB" id="A0A0D0CN88"/>
<dbReference type="HOGENOM" id="CLU_125563_0_0_1"/>
<proteinExistence type="predicted"/>
<keyword evidence="2" id="KW-1185">Reference proteome</keyword>